<name>A0ABV9K6F8_9PORP</name>
<evidence type="ECO:0000256" key="4">
    <source>
        <dbReference type="SAM" id="SignalP"/>
    </source>
</evidence>
<comment type="caution">
    <text evidence="6">The sequence shown here is derived from an EMBL/GenBank/DDBJ whole genome shotgun (WGS) entry which is preliminary data.</text>
</comment>
<comment type="subcellular location">
    <subcellularLocation>
        <location evidence="1">Cell outer membrane</location>
    </subcellularLocation>
</comment>
<evidence type="ECO:0000313" key="7">
    <source>
        <dbReference type="Proteomes" id="UP001596020"/>
    </source>
</evidence>
<dbReference type="SUPFAM" id="SSF56935">
    <property type="entry name" value="Porins"/>
    <property type="match status" value="1"/>
</dbReference>
<dbReference type="InterPro" id="IPR008969">
    <property type="entry name" value="CarboxyPept-like_regulatory"/>
</dbReference>
<keyword evidence="4" id="KW-0732">Signal</keyword>
<keyword evidence="2" id="KW-0472">Membrane</keyword>
<evidence type="ECO:0000256" key="1">
    <source>
        <dbReference type="ARBA" id="ARBA00004442"/>
    </source>
</evidence>
<organism evidence="6 7">
    <name type="scientific">Falsiporphyromonas endometrii</name>
    <dbReference type="NCBI Taxonomy" id="1387297"/>
    <lineage>
        <taxon>Bacteria</taxon>
        <taxon>Pseudomonadati</taxon>
        <taxon>Bacteroidota</taxon>
        <taxon>Bacteroidia</taxon>
        <taxon>Bacteroidales</taxon>
        <taxon>Porphyromonadaceae</taxon>
        <taxon>Falsiporphyromonas</taxon>
    </lineage>
</organism>
<keyword evidence="6" id="KW-0675">Receptor</keyword>
<dbReference type="EMBL" id="JBHSGO010000047">
    <property type="protein sequence ID" value="MFC4665537.1"/>
    <property type="molecule type" value="Genomic_DNA"/>
</dbReference>
<evidence type="ECO:0000256" key="3">
    <source>
        <dbReference type="ARBA" id="ARBA00023237"/>
    </source>
</evidence>
<dbReference type="Proteomes" id="UP001596020">
    <property type="component" value="Unassembled WGS sequence"/>
</dbReference>
<keyword evidence="3" id="KW-0998">Cell outer membrane</keyword>
<proteinExistence type="predicted"/>
<gene>
    <name evidence="6" type="ORF">ACFO3G_02745</name>
</gene>
<accession>A0ABV9K6F8</accession>
<dbReference type="Pfam" id="PF13715">
    <property type="entry name" value="CarbopepD_reg_2"/>
    <property type="match status" value="1"/>
</dbReference>
<protein>
    <submittedName>
        <fullName evidence="6">TonB-dependent receptor domain-containing protein</fullName>
    </submittedName>
</protein>
<dbReference type="RefSeq" id="WP_380077769.1">
    <property type="nucleotide sequence ID" value="NZ_JBHSGO010000047.1"/>
</dbReference>
<dbReference type="InterPro" id="IPR041700">
    <property type="entry name" value="OMP_b-brl_3"/>
</dbReference>
<dbReference type="InterPro" id="IPR037066">
    <property type="entry name" value="Plug_dom_sf"/>
</dbReference>
<dbReference type="InterPro" id="IPR036942">
    <property type="entry name" value="Beta-barrel_TonB_sf"/>
</dbReference>
<evidence type="ECO:0000259" key="5">
    <source>
        <dbReference type="Pfam" id="PF14905"/>
    </source>
</evidence>
<feature type="domain" description="Outer membrane protein beta-barrel" evidence="5">
    <location>
        <begin position="385"/>
        <end position="795"/>
    </location>
</feature>
<dbReference type="Pfam" id="PF14905">
    <property type="entry name" value="OMP_b-brl_3"/>
    <property type="match status" value="1"/>
</dbReference>
<evidence type="ECO:0000313" key="6">
    <source>
        <dbReference type="EMBL" id="MFC4665537.1"/>
    </source>
</evidence>
<dbReference type="Gene3D" id="2.170.130.10">
    <property type="entry name" value="TonB-dependent receptor, plug domain"/>
    <property type="match status" value="1"/>
</dbReference>
<reference evidence="7" key="1">
    <citation type="journal article" date="2019" name="Int. J. Syst. Evol. Microbiol.">
        <title>The Global Catalogue of Microorganisms (GCM) 10K type strain sequencing project: providing services to taxonomists for standard genome sequencing and annotation.</title>
        <authorList>
            <consortium name="The Broad Institute Genomics Platform"/>
            <consortium name="The Broad Institute Genome Sequencing Center for Infectious Disease"/>
            <person name="Wu L."/>
            <person name="Ma J."/>
        </authorList>
    </citation>
    <scope>NUCLEOTIDE SEQUENCE [LARGE SCALE GENOMIC DNA]</scope>
    <source>
        <strain evidence="7">CGMCC 4.7357</strain>
    </source>
</reference>
<feature type="signal peptide" evidence="4">
    <location>
        <begin position="1"/>
        <end position="24"/>
    </location>
</feature>
<evidence type="ECO:0000256" key="2">
    <source>
        <dbReference type="ARBA" id="ARBA00023136"/>
    </source>
</evidence>
<sequence>MKRLILHLLVLSVLCLLPKQSCHAQDAKGNVVVTGTVMDKTDNEAVPYATVSVSFIEDGKEQLYGQVCDGRGLFRISIPYKETYYIDVSYVGKKFEKRTIHPEKGEKVINLTDIFLQDDESTNLDELKVVHKRALIKMDIDRMSYAMNEDAEAKKKNLFEMLKKVPLVTVDGKGNIQVKGSGSYKILLNGKPSPIADQDPKMILKSIPASTVKKVEVITEPGVKYDSEGVDAVINIVTDQTTGDGIMGNVSLDFGLPLSLSSSLYLAMKKGKFGMNLVFSGNAGSQGTSYTVSDYKNFVADTRLHQDYESKNKYLGGFGNILLSYEIDTLNLITLSSSFSPYYFKNNSNSKIDDYKQDILLSSKLNKNKSANVMGSVNTSLDYQHSTKREGELLTASYRLNYTPNNSDDKQIRIGELPDGKDYKTWGKSDAYMQEHTMQLDYVLPLQDKHQIESGLKYIYRLSHSDPVYKEFDYGINDWKPIDNGTNPLNNTLFKQYYQIFTVYSAYTYKLKSFSAKAGLRAEWGRSKVEYEKVDSANFRKNHFDWIPEVRLSFRPGMSQQLTLSYGFRVRRPSIGQLNPYVTVLSPYLTTEGNPDLNPTKVHSITLNYSLFTSKVQLYLTPSFTFSNNAIESYYKVDDQNSNMQHYKYDNIGKTRSYAINAYLSWSPWSWLRYFLGGNVNYSVYNSSLVEDKVKSVNAYLYSGLYFNLPKDWSFEINGGFYSPGKGLQTEGKVTYWDNYMVSKSFNDDLWSIDFSVQSPFTKYRKSRTTTTTSISEKIQEQRYLARTFSIGITFNFGHLDSVVKRTERSINNDDLSGGDGGGKPVK</sequence>
<dbReference type="Gene3D" id="2.40.170.20">
    <property type="entry name" value="TonB-dependent receptor, beta-barrel domain"/>
    <property type="match status" value="1"/>
</dbReference>
<keyword evidence="7" id="KW-1185">Reference proteome</keyword>
<dbReference type="SUPFAM" id="SSF49464">
    <property type="entry name" value="Carboxypeptidase regulatory domain-like"/>
    <property type="match status" value="1"/>
</dbReference>
<feature type="chain" id="PRO_5046438676" evidence="4">
    <location>
        <begin position="25"/>
        <end position="827"/>
    </location>
</feature>